<dbReference type="InterPro" id="IPR024227">
    <property type="entry name" value="DUF3795"/>
</dbReference>
<evidence type="ECO:0000313" key="2">
    <source>
        <dbReference type="Proteomes" id="UP000199337"/>
    </source>
</evidence>
<keyword evidence="2" id="KW-1185">Reference proteome</keyword>
<reference evidence="2" key="1">
    <citation type="submission" date="2016-10" db="EMBL/GenBank/DDBJ databases">
        <authorList>
            <person name="Varghese N."/>
            <person name="Submissions S."/>
        </authorList>
    </citation>
    <scope>NUCLEOTIDE SEQUENCE [LARGE SCALE GENOMIC DNA]</scope>
    <source>
        <strain evidence="2">DSM 17038</strain>
    </source>
</reference>
<dbReference type="Pfam" id="PF12675">
    <property type="entry name" value="DUF3795"/>
    <property type="match status" value="1"/>
</dbReference>
<sequence>MQYDEVLKHLAPCGLDCVRCADYEHGEIKQLSTKLLQALSNNYGRVAKMKSDKKPAYQNYSCFEEILISFSRASCSGCRGDNILCPIECTAKNCYKDKGIDFCFQCNEYPCDRQFSGGLRERWMKINNRMKEIGVVEYYYEQIKLPRY</sequence>
<dbReference type="Proteomes" id="UP000199337">
    <property type="component" value="Unassembled WGS sequence"/>
</dbReference>
<dbReference type="OrthoDB" id="5419848at2"/>
<dbReference type="EMBL" id="FOOX01000009">
    <property type="protein sequence ID" value="SFG79281.1"/>
    <property type="molecule type" value="Genomic_DNA"/>
</dbReference>
<dbReference type="RefSeq" id="WP_092471949.1">
    <property type="nucleotide sequence ID" value="NZ_FOOX01000009.1"/>
</dbReference>
<gene>
    <name evidence="1" type="ORF">SAMN05660649_02747</name>
</gene>
<proteinExistence type="predicted"/>
<evidence type="ECO:0008006" key="3">
    <source>
        <dbReference type="Google" id="ProtNLM"/>
    </source>
</evidence>
<accession>A0A1I2UWY1</accession>
<evidence type="ECO:0000313" key="1">
    <source>
        <dbReference type="EMBL" id="SFG79281.1"/>
    </source>
</evidence>
<dbReference type="AlphaFoldDB" id="A0A1I2UWY1"/>
<protein>
    <recommendedName>
        <fullName evidence="3">DUF3795 domain-containing protein</fullName>
    </recommendedName>
</protein>
<organism evidence="1 2">
    <name type="scientific">Desulfotruncus arcticus DSM 17038</name>
    <dbReference type="NCBI Taxonomy" id="1121424"/>
    <lineage>
        <taxon>Bacteria</taxon>
        <taxon>Bacillati</taxon>
        <taxon>Bacillota</taxon>
        <taxon>Clostridia</taxon>
        <taxon>Eubacteriales</taxon>
        <taxon>Desulfallaceae</taxon>
        <taxon>Desulfotruncus</taxon>
    </lineage>
</organism>
<name>A0A1I2UWY1_9FIRM</name>